<proteinExistence type="predicted"/>
<dbReference type="InterPro" id="IPR016152">
    <property type="entry name" value="PTrfase/Anion_transptr"/>
</dbReference>
<dbReference type="RefSeq" id="WP_133573064.1">
    <property type="nucleotide sequence ID" value="NZ_SNYR01000002.1"/>
</dbReference>
<dbReference type="PANTHER" id="PTHR47738">
    <property type="entry name" value="PTS SYSTEM FRUCTOSE-LIKE EIIA COMPONENT-RELATED"/>
    <property type="match status" value="1"/>
</dbReference>
<dbReference type="Proteomes" id="UP000295391">
    <property type="component" value="Unassembled WGS sequence"/>
</dbReference>
<protein>
    <submittedName>
        <fullName evidence="2">Mannitol/fructose-specific phosphotransferase system IIA component (Ntr-type)</fullName>
    </submittedName>
</protein>
<dbReference type="Gene3D" id="3.40.930.10">
    <property type="entry name" value="Mannitol-specific EII, Chain A"/>
    <property type="match status" value="1"/>
</dbReference>
<evidence type="ECO:0000313" key="2">
    <source>
        <dbReference type="EMBL" id="TDQ64466.1"/>
    </source>
</evidence>
<keyword evidence="3" id="KW-1185">Reference proteome</keyword>
<evidence type="ECO:0000313" key="3">
    <source>
        <dbReference type="Proteomes" id="UP000295391"/>
    </source>
</evidence>
<keyword evidence="2" id="KW-0808">Transferase</keyword>
<name>A0A4R6VQH2_9HYPH</name>
<dbReference type="GO" id="GO:0030295">
    <property type="term" value="F:protein kinase activator activity"/>
    <property type="evidence" value="ECO:0007669"/>
    <property type="project" value="TreeGrafter"/>
</dbReference>
<accession>A0A4R6VQH2</accession>
<dbReference type="AlphaFoldDB" id="A0A4R6VQH2"/>
<dbReference type="OrthoDB" id="95460at2"/>
<dbReference type="PANTHER" id="PTHR47738:SF1">
    <property type="entry name" value="NITROGEN REGULATORY PROTEIN"/>
    <property type="match status" value="1"/>
</dbReference>
<dbReference type="InterPro" id="IPR051541">
    <property type="entry name" value="PTS_SugarTrans_NitroReg"/>
</dbReference>
<gene>
    <name evidence="2" type="ORF">ATL17_2485</name>
</gene>
<dbReference type="Pfam" id="PF00359">
    <property type="entry name" value="PTS_EIIA_2"/>
    <property type="match status" value="1"/>
</dbReference>
<dbReference type="EMBL" id="SNYR01000002">
    <property type="protein sequence ID" value="TDQ64466.1"/>
    <property type="molecule type" value="Genomic_DNA"/>
</dbReference>
<dbReference type="InterPro" id="IPR002178">
    <property type="entry name" value="PTS_EIIA_type-2_dom"/>
</dbReference>
<feature type="domain" description="PTS EIIA type-2" evidence="1">
    <location>
        <begin position="1"/>
        <end position="150"/>
    </location>
</feature>
<dbReference type="PROSITE" id="PS51094">
    <property type="entry name" value="PTS_EIIA_TYPE_2"/>
    <property type="match status" value="1"/>
</dbReference>
<evidence type="ECO:0000259" key="1">
    <source>
        <dbReference type="PROSITE" id="PS51094"/>
    </source>
</evidence>
<dbReference type="SUPFAM" id="SSF55804">
    <property type="entry name" value="Phoshotransferase/anion transport protein"/>
    <property type="match status" value="1"/>
</dbReference>
<sequence>MAIIDESFELDFAIDTKSQSRKAAFWALGDRIDCLRDGSSSDDIAMYIWLRDRLGSVAIGHGVAIPQVVFPMHEKPLLCVTRLNQPVAFGGPMENHQVDLIVAIAGNPRDQSIMLRLIGRCELMAQNRQLLQTLRNASSQSEIAHIFARNNAQLAQYPVAERRKVRA</sequence>
<reference evidence="2 3" key="1">
    <citation type="submission" date="2019-03" db="EMBL/GenBank/DDBJ databases">
        <title>Genomic Encyclopedia of Type Strains, Phase III (KMG-III): the genomes of soil and plant-associated and newly described type strains.</title>
        <authorList>
            <person name="Whitman W."/>
        </authorList>
    </citation>
    <scope>NUCLEOTIDE SEQUENCE [LARGE SCALE GENOMIC DNA]</scope>
    <source>
        <strain evidence="2 3">CGMCC 1.7002</strain>
    </source>
</reference>
<comment type="caution">
    <text evidence="2">The sequence shown here is derived from an EMBL/GenBank/DDBJ whole genome shotgun (WGS) entry which is preliminary data.</text>
</comment>
<dbReference type="GO" id="GO:0016740">
    <property type="term" value="F:transferase activity"/>
    <property type="evidence" value="ECO:0007669"/>
    <property type="project" value="UniProtKB-KW"/>
</dbReference>
<organism evidence="2 3">
    <name type="scientific">Maritalea mobilis</name>
    <dbReference type="NCBI Taxonomy" id="483324"/>
    <lineage>
        <taxon>Bacteria</taxon>
        <taxon>Pseudomonadati</taxon>
        <taxon>Pseudomonadota</taxon>
        <taxon>Alphaproteobacteria</taxon>
        <taxon>Hyphomicrobiales</taxon>
        <taxon>Devosiaceae</taxon>
        <taxon>Maritalea</taxon>
    </lineage>
</organism>